<reference evidence="2 3" key="1">
    <citation type="submission" date="2020-03" db="EMBL/GenBank/DDBJ databases">
        <title>Sequencing the genomes of 1000 actinobacteria strains.</title>
        <authorList>
            <person name="Klenk H.-P."/>
        </authorList>
    </citation>
    <scope>NUCLEOTIDE SEQUENCE [LARGE SCALE GENOMIC DNA]</scope>
    <source>
        <strain evidence="2 3">DSM 45668</strain>
    </source>
</reference>
<dbReference type="EMBL" id="JAANOU010000001">
    <property type="protein sequence ID" value="NIH80611.1"/>
    <property type="molecule type" value="Genomic_DNA"/>
</dbReference>
<accession>A0ABX0SUH2</accession>
<organism evidence="2 3">
    <name type="scientific">Amycolatopsis viridis</name>
    <dbReference type="NCBI Taxonomy" id="185678"/>
    <lineage>
        <taxon>Bacteria</taxon>
        <taxon>Bacillati</taxon>
        <taxon>Actinomycetota</taxon>
        <taxon>Actinomycetes</taxon>
        <taxon>Pseudonocardiales</taxon>
        <taxon>Pseudonocardiaceae</taxon>
        <taxon>Amycolatopsis</taxon>
    </lineage>
</organism>
<dbReference type="InterPro" id="IPR007138">
    <property type="entry name" value="ABM_dom"/>
</dbReference>
<keyword evidence="2" id="KW-0560">Oxidoreductase</keyword>
<evidence type="ECO:0000259" key="1">
    <source>
        <dbReference type="Pfam" id="PF03992"/>
    </source>
</evidence>
<evidence type="ECO:0000313" key="3">
    <source>
        <dbReference type="Proteomes" id="UP000754495"/>
    </source>
</evidence>
<comment type="caution">
    <text evidence="2">The sequence shown here is derived from an EMBL/GenBank/DDBJ whole genome shotgun (WGS) entry which is preliminary data.</text>
</comment>
<keyword evidence="2" id="KW-0503">Monooxygenase</keyword>
<gene>
    <name evidence="2" type="ORF">FHX46_003141</name>
</gene>
<feature type="domain" description="ABM" evidence="1">
    <location>
        <begin position="1"/>
        <end position="63"/>
    </location>
</feature>
<dbReference type="GO" id="GO:0004497">
    <property type="term" value="F:monooxygenase activity"/>
    <property type="evidence" value="ECO:0007669"/>
    <property type="project" value="UniProtKB-KW"/>
</dbReference>
<dbReference type="InterPro" id="IPR011008">
    <property type="entry name" value="Dimeric_a/b-barrel"/>
</dbReference>
<dbReference type="RefSeq" id="WP_167115115.1">
    <property type="nucleotide sequence ID" value="NZ_JAANOU010000001.1"/>
</dbReference>
<keyword evidence="3" id="KW-1185">Reference proteome</keyword>
<dbReference type="Gene3D" id="3.30.70.100">
    <property type="match status" value="1"/>
</dbReference>
<dbReference type="Pfam" id="PF03992">
    <property type="entry name" value="ABM"/>
    <property type="match status" value="1"/>
</dbReference>
<evidence type="ECO:0000313" key="2">
    <source>
        <dbReference type="EMBL" id="NIH80611.1"/>
    </source>
</evidence>
<dbReference type="SUPFAM" id="SSF54909">
    <property type="entry name" value="Dimeric alpha+beta barrel"/>
    <property type="match status" value="1"/>
</dbReference>
<sequence length="205" mass="22831">MFARSTTIQAQQDTLDAGLSHVRDETMPELMDMPGFVGLSLLIDRDSGRCIVTTSWESAEAMHDTADRVRPLRDRAMEVMGGGRPQVDEWEIAVLHRDHPAPEGACCRVTWVRFDQLDRALDSYRMGLLPELTQFGGFCSASLMIDRDSGRAVSSVTFTDRQAMDSSRSRAEELRSRITGEAGVEILEVGEFELALAHLRVPEMA</sequence>
<protein>
    <submittedName>
        <fullName evidence="2">Quinol monooxygenase YgiN</fullName>
    </submittedName>
</protein>
<proteinExistence type="predicted"/>
<name>A0ABX0SUH2_9PSEU</name>
<dbReference type="Proteomes" id="UP000754495">
    <property type="component" value="Unassembled WGS sequence"/>
</dbReference>